<dbReference type="PANTHER" id="PTHR39550:SF1">
    <property type="entry name" value="SLL0658 PROTEIN"/>
    <property type="match status" value="1"/>
</dbReference>
<dbReference type="PANTHER" id="PTHR39550">
    <property type="entry name" value="SLL0658 PROTEIN"/>
    <property type="match status" value="1"/>
</dbReference>
<dbReference type="KEGG" id="ladl:NCTC12735_00253"/>
<proteinExistence type="predicted"/>
<dbReference type="EMBL" id="LR134418">
    <property type="protein sequence ID" value="VEH84646.1"/>
    <property type="molecule type" value="Genomic_DNA"/>
</dbReference>
<evidence type="ECO:0000313" key="3">
    <source>
        <dbReference type="Proteomes" id="UP000054859"/>
    </source>
</evidence>
<name>A0A0W0R390_9GAMM</name>
<dbReference type="RefSeq" id="WP_058461288.1">
    <property type="nucleotide sequence ID" value="NZ_CAAAHS010000003.1"/>
</dbReference>
<dbReference type="InterPro" id="IPR021799">
    <property type="entry name" value="PIN-like_prokaryotic"/>
</dbReference>
<evidence type="ECO:0000313" key="4">
    <source>
        <dbReference type="Proteomes" id="UP000281170"/>
    </source>
</evidence>
<sequence length="164" mass="18030">MNKKIIVADAGPLIAFAKIQRLDLLKKVLGQIIAPQAVIDECLVNPKLQGAAEITDALKGGLIRQYENLQGEKEKFLFENLGQGEASAILLALQLHSKLLIDERIGRRVAKQKNISIIGTAGVLLLAKEKKLIPKVASLIYELKNVGYRLSEDLVNTILIRAKE</sequence>
<gene>
    <name evidence="1" type="ORF">Lade_0191</name>
    <name evidence="2" type="ORF">NCTC12735_00253</name>
</gene>
<reference evidence="2 4" key="2">
    <citation type="submission" date="2018-12" db="EMBL/GenBank/DDBJ databases">
        <authorList>
            <consortium name="Pathogen Informatics"/>
        </authorList>
    </citation>
    <scope>NUCLEOTIDE SEQUENCE [LARGE SCALE GENOMIC DNA]</scope>
    <source>
        <strain evidence="2 4">NCTC12735</strain>
        <plasmid evidence="4">9</plasmid>
    </source>
</reference>
<protein>
    <submittedName>
        <fullName evidence="2">Domain of uncharacterized function (DUF3368)</fullName>
    </submittedName>
</protein>
<evidence type="ECO:0000313" key="2">
    <source>
        <dbReference type="EMBL" id="VEH84646.1"/>
    </source>
</evidence>
<organism evidence="1 3">
    <name type="scientific">Legionella adelaidensis</name>
    <dbReference type="NCBI Taxonomy" id="45056"/>
    <lineage>
        <taxon>Bacteria</taxon>
        <taxon>Pseudomonadati</taxon>
        <taxon>Pseudomonadota</taxon>
        <taxon>Gammaproteobacteria</taxon>
        <taxon>Legionellales</taxon>
        <taxon>Legionellaceae</taxon>
        <taxon>Legionella</taxon>
    </lineage>
</organism>
<keyword evidence="2" id="KW-0614">Plasmid</keyword>
<reference evidence="1 3" key="1">
    <citation type="submission" date="2015-11" db="EMBL/GenBank/DDBJ databases">
        <title>Identification of large and diverse effector repertoires of 38 Legionella species.</title>
        <authorList>
            <person name="Burstein D."/>
            <person name="Amaro F."/>
            <person name="Zusman T."/>
            <person name="Lifshitz Z."/>
            <person name="Cohen O."/>
            <person name="Gilbert J.A."/>
            <person name="Pupko T."/>
            <person name="Shuman H.A."/>
            <person name="Segal G."/>
        </authorList>
    </citation>
    <scope>NUCLEOTIDE SEQUENCE [LARGE SCALE GENOMIC DNA]</scope>
    <source>
        <strain evidence="1 3">1762-AUS-E</strain>
    </source>
</reference>
<dbReference type="Pfam" id="PF11848">
    <property type="entry name" value="DUF3368"/>
    <property type="match status" value="1"/>
</dbReference>
<dbReference type="AlphaFoldDB" id="A0A0W0R390"/>
<keyword evidence="3" id="KW-1185">Reference proteome</keyword>
<dbReference type="STRING" id="45056.Lade_0191"/>
<accession>A0A0W0R390</accession>
<dbReference type="Proteomes" id="UP000054859">
    <property type="component" value="Unassembled WGS sequence"/>
</dbReference>
<geneLocation type="plasmid" evidence="2 4">
    <name>9</name>
</geneLocation>
<dbReference type="EMBL" id="LNKA01000001">
    <property type="protein sequence ID" value="KTC65533.1"/>
    <property type="molecule type" value="Genomic_DNA"/>
</dbReference>
<dbReference type="Proteomes" id="UP000281170">
    <property type="component" value="Plasmid 9"/>
</dbReference>
<dbReference type="PATRIC" id="fig|45056.6.peg.194"/>
<evidence type="ECO:0000313" key="1">
    <source>
        <dbReference type="EMBL" id="KTC65533.1"/>
    </source>
</evidence>